<accession>A0A1L5PF88</accession>
<dbReference type="EMBL" id="CP017244">
    <property type="protein sequence ID" value="APO78795.1"/>
    <property type="molecule type" value="Genomic_DNA"/>
</dbReference>
<dbReference type="Proteomes" id="UP000185109">
    <property type="component" value="Plasmid pRsp8C3c"/>
</dbReference>
<gene>
    <name evidence="1" type="ORF">AM571_PC01059</name>
</gene>
<reference evidence="1 2" key="1">
    <citation type="submission" date="2016-09" db="EMBL/GenBank/DDBJ databases">
        <title>The complete genome sequences of Rhizobium gallicum, symbiovars gallicum and phaseoli, symbionts associated to common bean (Phaseolus vulgaris).</title>
        <authorList>
            <person name="Bustos P."/>
            <person name="Santamaria R.I."/>
            <person name="Perez-Carrascal O.M."/>
            <person name="Juarez S."/>
            <person name="Lozano L."/>
            <person name="Martinez-Flores I."/>
            <person name="Martinez-Romero E."/>
            <person name="Cevallos M."/>
            <person name="Romero D."/>
            <person name="Davila G."/>
            <person name="Gonzalez V."/>
        </authorList>
    </citation>
    <scope>NUCLEOTIDE SEQUENCE [LARGE SCALE GENOMIC DNA]</scope>
    <source>
        <strain evidence="1 2">8C-3</strain>
        <plasmid evidence="2">Plasmid prsp8c3c</plasmid>
    </source>
</reference>
<name>A0A1L5PF88_RHIET</name>
<evidence type="ECO:0000313" key="1">
    <source>
        <dbReference type="EMBL" id="APO78795.1"/>
    </source>
</evidence>
<organism evidence="1 2">
    <name type="scientific">Rhizobium etli 8C-3</name>
    <dbReference type="NCBI Taxonomy" id="538025"/>
    <lineage>
        <taxon>Bacteria</taxon>
        <taxon>Pseudomonadati</taxon>
        <taxon>Pseudomonadota</taxon>
        <taxon>Alphaproteobacteria</taxon>
        <taxon>Hyphomicrobiales</taxon>
        <taxon>Rhizobiaceae</taxon>
        <taxon>Rhizobium/Agrobacterium group</taxon>
        <taxon>Rhizobium</taxon>
    </lineage>
</organism>
<protein>
    <submittedName>
        <fullName evidence="1">Uncharacterized protein</fullName>
    </submittedName>
</protein>
<proteinExistence type="predicted"/>
<sequence length="70" mass="7785">MRSGARSMTRDFTARRRDTVIAMTTSGMALSGEAMSFIDAFDDCRVPSASAFRRNGRSLVSHLKTSVFEY</sequence>
<keyword evidence="1" id="KW-0614">Plasmid</keyword>
<dbReference type="AlphaFoldDB" id="A0A1L5PF88"/>
<evidence type="ECO:0000313" key="2">
    <source>
        <dbReference type="Proteomes" id="UP000185109"/>
    </source>
</evidence>
<geneLocation type="plasmid" evidence="2">
    <name>prsp8c3c</name>
</geneLocation>